<feature type="domain" description="Fungal lipase-type" evidence="9">
    <location>
        <begin position="119"/>
        <end position="221"/>
    </location>
</feature>
<dbReference type="EnsemblPlants" id="OBART11G13060.1">
    <property type="protein sequence ID" value="OBART11G13060.1"/>
    <property type="gene ID" value="OBART11G13060"/>
</dbReference>
<evidence type="ECO:0000313" key="11">
    <source>
        <dbReference type="Proteomes" id="UP000026960"/>
    </source>
</evidence>
<keyword evidence="3" id="KW-0150">Chloroplast</keyword>
<evidence type="ECO:0000259" key="9">
    <source>
        <dbReference type="Pfam" id="PF01764"/>
    </source>
</evidence>
<keyword evidence="6" id="KW-0809">Transit peptide</keyword>
<dbReference type="Gene3D" id="3.40.50.1820">
    <property type="entry name" value="alpha/beta hydrolase"/>
    <property type="match status" value="2"/>
</dbReference>
<dbReference type="InterPro" id="IPR029058">
    <property type="entry name" value="AB_hydrolase_fold"/>
</dbReference>
<organism evidence="10">
    <name type="scientific">Oryza barthii</name>
    <dbReference type="NCBI Taxonomy" id="65489"/>
    <lineage>
        <taxon>Eukaryota</taxon>
        <taxon>Viridiplantae</taxon>
        <taxon>Streptophyta</taxon>
        <taxon>Embryophyta</taxon>
        <taxon>Tracheophyta</taxon>
        <taxon>Spermatophyta</taxon>
        <taxon>Magnoliopsida</taxon>
        <taxon>Liliopsida</taxon>
        <taxon>Poales</taxon>
        <taxon>Poaceae</taxon>
        <taxon>BOP clade</taxon>
        <taxon>Oryzoideae</taxon>
        <taxon>Oryzeae</taxon>
        <taxon>Oryzinae</taxon>
        <taxon>Oryza</taxon>
    </lineage>
</organism>
<dbReference type="PANTHER" id="PTHR31403">
    <property type="entry name" value="PHOSPHOLIPASE A1-IBETA2, CHLOROPLASTIC"/>
    <property type="match status" value="1"/>
</dbReference>
<keyword evidence="4" id="KW-0934">Plastid</keyword>
<evidence type="ECO:0000256" key="2">
    <source>
        <dbReference type="ARBA" id="ARBA00010701"/>
    </source>
</evidence>
<protein>
    <recommendedName>
        <fullName evidence="9">Fungal lipase-type domain-containing protein</fullName>
    </recommendedName>
</protein>
<accession>A0A0D3HLP5</accession>
<keyword evidence="5" id="KW-0378">Hydrolase</keyword>
<keyword evidence="11" id="KW-1185">Reference proteome</keyword>
<sequence length="386" mass="40705">MSVARGSTSAAAAVGSVTRMTPATGTACSPLYPVLRGEVARYGELVGACYAALEEDPSLPRYMKCKYGKLRMLEDAGAGYEVTRYIYSSPPCRAWRRRTADAPAGLGAPPCRGDGGGGDVKVESGFLNIYTSANETRRFGCANSCRDQLLREVSRLVASLSSGEDVSVTLAGHSMGSALALLLAYDLVELGIASGAAAAAWVGNTTFKARCDELGVKVLRMAKGKAAAVEKEGTAVSDTSLIGVASSDSSTGELVVGEGGAFSENDIQNGEKGENGKRRWALSPACRGRSRTPATGTACSPLYPVLRGEVARYGELVGACYAALEEDPSLPRYMKCKYGKLRMLEDAGAGYEVTRYIYSSPPCRAWRRRTADAPAGLGTLRCPPKR</sequence>
<dbReference type="GO" id="GO:0009507">
    <property type="term" value="C:chloroplast"/>
    <property type="evidence" value="ECO:0007669"/>
    <property type="project" value="UniProtKB-SubCell"/>
</dbReference>
<name>A0A0D3HLP5_9ORYZ</name>
<evidence type="ECO:0000256" key="7">
    <source>
        <dbReference type="ARBA" id="ARBA00022963"/>
    </source>
</evidence>
<dbReference type="PaxDb" id="65489-OBART11G13060.1"/>
<comment type="subcellular location">
    <subcellularLocation>
        <location evidence="1">Plastid</location>
        <location evidence="1">Chloroplast</location>
    </subcellularLocation>
</comment>
<dbReference type="Gramene" id="OBART11G13060.1">
    <property type="protein sequence ID" value="OBART11G13060.1"/>
    <property type="gene ID" value="OBART11G13060"/>
</dbReference>
<dbReference type="AlphaFoldDB" id="A0A0D3HLP5"/>
<reference evidence="10" key="1">
    <citation type="journal article" date="2009" name="Rice">
        <title>De Novo Next Generation Sequencing of Plant Genomes.</title>
        <authorList>
            <person name="Rounsley S."/>
            <person name="Marri P.R."/>
            <person name="Yu Y."/>
            <person name="He R."/>
            <person name="Sisneros N."/>
            <person name="Goicoechea J.L."/>
            <person name="Lee S.J."/>
            <person name="Angelova A."/>
            <person name="Kudrna D."/>
            <person name="Luo M."/>
            <person name="Affourtit J."/>
            <person name="Desany B."/>
            <person name="Knight J."/>
            <person name="Niazi F."/>
            <person name="Egholm M."/>
            <person name="Wing R.A."/>
        </authorList>
    </citation>
    <scope>NUCLEOTIDE SEQUENCE [LARGE SCALE GENOMIC DNA]</scope>
    <source>
        <strain evidence="10">cv. IRGC 105608</strain>
    </source>
</reference>
<dbReference type="PANTHER" id="PTHR31403:SF58">
    <property type="entry name" value="PHOSPHOLIPASE A1 EG1, CHLOROPLASTIC_MITOCHONDRIAL"/>
    <property type="match status" value="1"/>
</dbReference>
<reference evidence="10" key="2">
    <citation type="submission" date="2015-03" db="UniProtKB">
        <authorList>
            <consortium name="EnsemblPlants"/>
        </authorList>
    </citation>
    <scope>IDENTIFICATION</scope>
</reference>
<evidence type="ECO:0000256" key="4">
    <source>
        <dbReference type="ARBA" id="ARBA00022640"/>
    </source>
</evidence>
<evidence type="ECO:0000256" key="3">
    <source>
        <dbReference type="ARBA" id="ARBA00022528"/>
    </source>
</evidence>
<dbReference type="HOGENOM" id="CLU_716441_0_0_1"/>
<evidence type="ECO:0000256" key="5">
    <source>
        <dbReference type="ARBA" id="ARBA00022801"/>
    </source>
</evidence>
<dbReference type="GO" id="GO:0016042">
    <property type="term" value="P:lipid catabolic process"/>
    <property type="evidence" value="ECO:0007669"/>
    <property type="project" value="UniProtKB-KW"/>
</dbReference>
<dbReference type="GO" id="GO:0008970">
    <property type="term" value="F:phospholipase A1 activity"/>
    <property type="evidence" value="ECO:0007669"/>
    <property type="project" value="TreeGrafter"/>
</dbReference>
<keyword evidence="7" id="KW-0442">Lipid degradation</keyword>
<keyword evidence="8" id="KW-0443">Lipid metabolism</keyword>
<evidence type="ECO:0000256" key="6">
    <source>
        <dbReference type="ARBA" id="ARBA00022946"/>
    </source>
</evidence>
<dbReference type="STRING" id="65489.A0A0D3HLP5"/>
<dbReference type="SUPFAM" id="SSF53474">
    <property type="entry name" value="alpha/beta-Hydrolases"/>
    <property type="match status" value="1"/>
</dbReference>
<dbReference type="Pfam" id="PF01764">
    <property type="entry name" value="Lipase_3"/>
    <property type="match status" value="1"/>
</dbReference>
<comment type="similarity">
    <text evidence="2">Belongs to the AB hydrolase superfamily. Lipase family.</text>
</comment>
<dbReference type="Proteomes" id="UP000026960">
    <property type="component" value="Chromosome 11"/>
</dbReference>
<proteinExistence type="inferred from homology"/>
<evidence type="ECO:0000256" key="8">
    <source>
        <dbReference type="ARBA" id="ARBA00023098"/>
    </source>
</evidence>
<evidence type="ECO:0000256" key="1">
    <source>
        <dbReference type="ARBA" id="ARBA00004229"/>
    </source>
</evidence>
<evidence type="ECO:0000313" key="10">
    <source>
        <dbReference type="EnsemblPlants" id="OBART11G13060.1"/>
    </source>
</evidence>
<dbReference type="eggNOG" id="KOG4569">
    <property type="taxonomic scope" value="Eukaryota"/>
</dbReference>
<dbReference type="InterPro" id="IPR002921">
    <property type="entry name" value="Fungal_lipase-type"/>
</dbReference>